<evidence type="ECO:0000313" key="14">
    <source>
        <dbReference type="Proteomes" id="UP001165667"/>
    </source>
</evidence>
<dbReference type="Pfam" id="PF02737">
    <property type="entry name" value="3HCDH_N"/>
    <property type="match status" value="1"/>
</dbReference>
<feature type="site" description="Important for catalytic activity" evidence="10">
    <location>
        <position position="139"/>
    </location>
</feature>
<name>A0AA42CN47_9HYPH</name>
<keyword evidence="4" id="KW-0963">Cytoplasm</keyword>
<dbReference type="InterPro" id="IPR006108">
    <property type="entry name" value="3HC_DH_C"/>
</dbReference>
<dbReference type="GO" id="GO:0005737">
    <property type="term" value="C:cytoplasm"/>
    <property type="evidence" value="ECO:0007669"/>
    <property type="project" value="UniProtKB-SubCell"/>
</dbReference>
<evidence type="ECO:0000256" key="3">
    <source>
        <dbReference type="ARBA" id="ARBA00011738"/>
    </source>
</evidence>
<evidence type="ECO:0000256" key="6">
    <source>
        <dbReference type="ARBA" id="ARBA00023002"/>
    </source>
</evidence>
<evidence type="ECO:0000256" key="5">
    <source>
        <dbReference type="ARBA" id="ARBA00022553"/>
    </source>
</evidence>
<dbReference type="Proteomes" id="UP001165667">
    <property type="component" value="Unassembled WGS sequence"/>
</dbReference>
<dbReference type="PANTHER" id="PTHR48075">
    <property type="entry name" value="3-HYDROXYACYL-COA DEHYDROGENASE FAMILY PROTEIN"/>
    <property type="match status" value="1"/>
</dbReference>
<keyword evidence="14" id="KW-1185">Reference proteome</keyword>
<dbReference type="Gene3D" id="3.40.50.720">
    <property type="entry name" value="NAD(P)-binding Rossmann-like Domain"/>
    <property type="match status" value="1"/>
</dbReference>
<dbReference type="AlphaFoldDB" id="A0AA42CN47"/>
<dbReference type="InterPro" id="IPR036291">
    <property type="entry name" value="NAD(P)-bd_dom_sf"/>
</dbReference>
<comment type="subunit">
    <text evidence="3">Homodimer.</text>
</comment>
<comment type="similarity">
    <text evidence="2">Belongs to the 3-hydroxyacyl-CoA dehydrogenase family.</text>
</comment>
<dbReference type="Pfam" id="PF00725">
    <property type="entry name" value="3HCDH"/>
    <property type="match status" value="1"/>
</dbReference>
<evidence type="ECO:0000256" key="9">
    <source>
        <dbReference type="ARBA" id="ARBA00042709"/>
    </source>
</evidence>
<proteinExistence type="inferred from homology"/>
<feature type="domain" description="3-hydroxyacyl-CoA dehydrogenase NAD binding" evidence="12">
    <location>
        <begin position="4"/>
        <end position="182"/>
    </location>
</feature>
<dbReference type="InterPro" id="IPR008927">
    <property type="entry name" value="6-PGluconate_DH-like_C_sf"/>
</dbReference>
<reference evidence="13" key="1">
    <citation type="submission" date="2022-05" db="EMBL/GenBank/DDBJ databases">
        <authorList>
            <person name="Pankratov T."/>
        </authorList>
    </citation>
    <scope>NUCLEOTIDE SEQUENCE</scope>
    <source>
        <strain evidence="13">BP6-180914</strain>
    </source>
</reference>
<accession>A0AA42CN47</accession>
<dbReference type="PANTHER" id="PTHR48075:SF1">
    <property type="entry name" value="LAMBDA-CRYSTALLIN HOMOLOG"/>
    <property type="match status" value="1"/>
</dbReference>
<organism evidence="13 14">
    <name type="scientific">Lichenifustis flavocetrariae</name>
    <dbReference type="NCBI Taxonomy" id="2949735"/>
    <lineage>
        <taxon>Bacteria</taxon>
        <taxon>Pseudomonadati</taxon>
        <taxon>Pseudomonadota</taxon>
        <taxon>Alphaproteobacteria</taxon>
        <taxon>Hyphomicrobiales</taxon>
        <taxon>Lichenihabitantaceae</taxon>
        <taxon>Lichenifustis</taxon>
    </lineage>
</organism>
<dbReference type="InterPro" id="IPR022694">
    <property type="entry name" value="3-OHacyl-CoA_DH"/>
</dbReference>
<protein>
    <recommendedName>
        <fullName evidence="9">L-gulonate 3-dehydrogenase</fullName>
        <ecNumber evidence="8">1.1.1.45</ecNumber>
    </recommendedName>
    <alternativeName>
        <fullName evidence="9">L-gulonate 3-dehydrogenase</fullName>
    </alternativeName>
</protein>
<dbReference type="InterPro" id="IPR006180">
    <property type="entry name" value="3-OHacyl-CoA_DH_CS"/>
</dbReference>
<dbReference type="SUPFAM" id="SSF51735">
    <property type="entry name" value="NAD(P)-binding Rossmann-fold domains"/>
    <property type="match status" value="1"/>
</dbReference>
<feature type="domain" description="3-hydroxyacyl-CoA dehydrogenase C-terminal" evidence="11">
    <location>
        <begin position="186"/>
        <end position="279"/>
    </location>
</feature>
<dbReference type="RefSeq" id="WP_282588705.1">
    <property type="nucleotide sequence ID" value="NZ_JAMOIM010000046.1"/>
</dbReference>
<dbReference type="EC" id="1.1.1.45" evidence="8"/>
<keyword evidence="6 13" id="KW-0560">Oxidoreductase</keyword>
<gene>
    <name evidence="13" type="ORF">M8523_30880</name>
</gene>
<comment type="caution">
    <text evidence="13">The sequence shown here is derived from an EMBL/GenBank/DDBJ whole genome shotgun (WGS) entry which is preliminary data.</text>
</comment>
<evidence type="ECO:0000256" key="4">
    <source>
        <dbReference type="ARBA" id="ARBA00022490"/>
    </source>
</evidence>
<comment type="subcellular location">
    <subcellularLocation>
        <location evidence="1">Cytoplasm</location>
    </subcellularLocation>
</comment>
<dbReference type="Gene3D" id="1.10.1040.10">
    <property type="entry name" value="N-(1-d-carboxylethyl)-l-norvaline Dehydrogenase, domain 2"/>
    <property type="match status" value="1"/>
</dbReference>
<dbReference type="EMBL" id="JAMOIM010000046">
    <property type="protein sequence ID" value="MCW6512331.1"/>
    <property type="molecule type" value="Genomic_DNA"/>
</dbReference>
<evidence type="ECO:0000313" key="13">
    <source>
        <dbReference type="EMBL" id="MCW6512331.1"/>
    </source>
</evidence>
<dbReference type="GO" id="GO:0006631">
    <property type="term" value="P:fatty acid metabolic process"/>
    <property type="evidence" value="ECO:0007669"/>
    <property type="project" value="InterPro"/>
</dbReference>
<keyword evidence="7" id="KW-0520">NAD</keyword>
<evidence type="ECO:0000256" key="1">
    <source>
        <dbReference type="ARBA" id="ARBA00004496"/>
    </source>
</evidence>
<evidence type="ECO:0000259" key="11">
    <source>
        <dbReference type="Pfam" id="PF00725"/>
    </source>
</evidence>
<keyword evidence="5" id="KW-0597">Phosphoprotein</keyword>
<dbReference type="InterPro" id="IPR013328">
    <property type="entry name" value="6PGD_dom2"/>
</dbReference>
<dbReference type="SUPFAM" id="SSF48179">
    <property type="entry name" value="6-phosphogluconate dehydrogenase C-terminal domain-like"/>
    <property type="match status" value="1"/>
</dbReference>
<evidence type="ECO:0000256" key="8">
    <source>
        <dbReference type="ARBA" id="ARBA00038962"/>
    </source>
</evidence>
<dbReference type="InterPro" id="IPR006176">
    <property type="entry name" value="3-OHacyl-CoA_DH_NAD-bd"/>
</dbReference>
<evidence type="ECO:0000256" key="2">
    <source>
        <dbReference type="ARBA" id="ARBA00009463"/>
    </source>
</evidence>
<dbReference type="PROSITE" id="PS00067">
    <property type="entry name" value="3HCDH"/>
    <property type="match status" value="1"/>
</dbReference>
<evidence type="ECO:0000256" key="7">
    <source>
        <dbReference type="ARBA" id="ARBA00023027"/>
    </source>
</evidence>
<sequence>MSRIAIVGCGVVGSSWALVFLRAGFEVVLFDAAPAARENAAAFVRAALADLRDQSMAGPDPVEQTIGRLSLAGSLEEAIAGATYVQESAPERVEIKRELYRTLDRLVPPNVVIGSSTSGLPASSFTEGLATARRCLVVHPINPPHLIPLVEIVPSPWTGASVMEEVTTLMRRIGQSPIRLTREINGFVVNRLQSAMLGEAFRLVEDGICTAAEVDAAVSNGLGLRWFFMGPFETIDLNAPTGIAEYCRNLGPMYQGLAKEQADPRAWSASLVGAVEAERRQATPAEGLALRRSWRDRCLAAFVAAKRRVLAEAAATPTEKDA</sequence>
<evidence type="ECO:0000259" key="12">
    <source>
        <dbReference type="Pfam" id="PF02737"/>
    </source>
</evidence>
<evidence type="ECO:0000256" key="10">
    <source>
        <dbReference type="PIRSR" id="PIRSR000105-1"/>
    </source>
</evidence>
<dbReference type="GO" id="GO:0070403">
    <property type="term" value="F:NAD+ binding"/>
    <property type="evidence" value="ECO:0007669"/>
    <property type="project" value="InterPro"/>
</dbReference>
<dbReference type="NCBIfam" id="NF004783">
    <property type="entry name" value="PRK06129.1"/>
    <property type="match status" value="1"/>
</dbReference>
<dbReference type="GO" id="GO:0050104">
    <property type="term" value="F:L-gulonate 3-dehydrogenase activity"/>
    <property type="evidence" value="ECO:0007669"/>
    <property type="project" value="UniProtKB-EC"/>
</dbReference>
<dbReference type="PIRSF" id="PIRSF000105">
    <property type="entry name" value="HCDH"/>
    <property type="match status" value="1"/>
</dbReference>